<feature type="transmembrane region" description="Helical" evidence="6">
    <location>
        <begin position="379"/>
        <end position="400"/>
    </location>
</feature>
<keyword evidence="3 6" id="KW-0812">Transmembrane</keyword>
<dbReference type="Proteomes" id="UP000294802">
    <property type="component" value="Unassembled WGS sequence"/>
</dbReference>
<accession>A0A4V3BET6</accession>
<proteinExistence type="predicted"/>
<keyword evidence="8" id="KW-1185">Reference proteome</keyword>
<evidence type="ECO:0000256" key="1">
    <source>
        <dbReference type="ARBA" id="ARBA00004651"/>
    </source>
</evidence>
<feature type="transmembrane region" description="Helical" evidence="6">
    <location>
        <begin position="179"/>
        <end position="199"/>
    </location>
</feature>
<feature type="transmembrane region" description="Helical" evidence="6">
    <location>
        <begin position="252"/>
        <end position="272"/>
    </location>
</feature>
<sequence>MSQSSSLVRSTFILTASIFITKVLGILYVIPFYAIIGGERNLAPYNYAYNPYTVMLVIAGAGVPLAVAKYVSKYNAIGAYKVSQKLYKSSLVVMSLTGILGFIILYLLAPMIAEATLAKHNPLPGTDAWSVKDITEIIRVISFAVIFIPFLATFRGIFQGYDSMGPTAVSTVIEQIARIIFLLGGAFLVMRYMGGNILLANEVATFAAAIGAVFALLTLWYYWRKRKPHIDQMIEQDHTETEVGYREMYKEILLYSIPFVIVSLCFPIYLIIDQFTHNRGLDMAGVPVEMHDSLLTMLNLTTNKLVMIPTSLASGFAISLVPAITKAHASGQIRAMHHQIRTSIGLLMFLTVPASLGIMVLAAPLYTSFYSFDSMANHILYYYAPVGILIALLSVTSAMLQGIDKQAMTVWIVILSLVIKAVINLPLIVMFGTVGAVIGTAIALTVAIICNLLVIKKYAYFKFRSTVTEISQILLYSLLMVLIVEIVYLGLIQFLSVRDKWDALIILIICAAVGGLFYGYISLRTGLAEKYLGGRVAKLARKVR</sequence>
<dbReference type="PANTHER" id="PTHR30250">
    <property type="entry name" value="PST FAMILY PREDICTED COLANIC ACID TRANSPORTER"/>
    <property type="match status" value="1"/>
</dbReference>
<keyword evidence="4 6" id="KW-1133">Transmembrane helix</keyword>
<dbReference type="GO" id="GO:0005886">
    <property type="term" value="C:plasma membrane"/>
    <property type="evidence" value="ECO:0007669"/>
    <property type="project" value="UniProtKB-SubCell"/>
</dbReference>
<evidence type="ECO:0000256" key="2">
    <source>
        <dbReference type="ARBA" id="ARBA00022475"/>
    </source>
</evidence>
<keyword evidence="5 6" id="KW-0472">Membrane</keyword>
<feature type="transmembrane region" description="Helical" evidence="6">
    <location>
        <begin position="501"/>
        <end position="521"/>
    </location>
</feature>
<name>A0A4V3BET6_9STAP</name>
<keyword evidence="2" id="KW-1003">Cell membrane</keyword>
<dbReference type="CDD" id="cd13124">
    <property type="entry name" value="MATE_SpoVB_like"/>
    <property type="match status" value="1"/>
</dbReference>
<feature type="transmembrane region" description="Helical" evidence="6">
    <location>
        <begin position="305"/>
        <end position="325"/>
    </location>
</feature>
<dbReference type="Pfam" id="PF01943">
    <property type="entry name" value="Polysacc_synt"/>
    <property type="match status" value="1"/>
</dbReference>
<evidence type="ECO:0000256" key="6">
    <source>
        <dbReference type="SAM" id="Phobius"/>
    </source>
</evidence>
<feature type="transmembrane region" description="Helical" evidence="6">
    <location>
        <begin position="474"/>
        <end position="495"/>
    </location>
</feature>
<feature type="transmembrane region" description="Helical" evidence="6">
    <location>
        <begin position="205"/>
        <end position="223"/>
    </location>
</feature>
<feature type="transmembrane region" description="Helical" evidence="6">
    <location>
        <begin position="48"/>
        <end position="71"/>
    </location>
</feature>
<evidence type="ECO:0000256" key="5">
    <source>
        <dbReference type="ARBA" id="ARBA00023136"/>
    </source>
</evidence>
<comment type="subcellular location">
    <subcellularLocation>
        <location evidence="1">Cell membrane</location>
        <topology evidence="1">Multi-pass membrane protein</topology>
    </subcellularLocation>
</comment>
<dbReference type="RefSeq" id="WP_133444192.1">
    <property type="nucleotide sequence ID" value="NZ_SCWB01000013.1"/>
</dbReference>
<evidence type="ECO:0000256" key="4">
    <source>
        <dbReference type="ARBA" id="ARBA00022989"/>
    </source>
</evidence>
<feature type="transmembrane region" description="Helical" evidence="6">
    <location>
        <begin position="12"/>
        <end position="36"/>
    </location>
</feature>
<organism evidence="7 8">
    <name type="scientific">Macrococcus lamae</name>
    <dbReference type="NCBI Taxonomy" id="198484"/>
    <lineage>
        <taxon>Bacteria</taxon>
        <taxon>Bacillati</taxon>
        <taxon>Bacillota</taxon>
        <taxon>Bacilli</taxon>
        <taxon>Bacillales</taxon>
        <taxon>Staphylococcaceae</taxon>
        <taxon>Macrococcus</taxon>
    </lineage>
</organism>
<dbReference type="EMBL" id="SCWB01000013">
    <property type="protein sequence ID" value="TDM07677.1"/>
    <property type="molecule type" value="Genomic_DNA"/>
</dbReference>
<reference evidence="7 8" key="1">
    <citation type="submission" date="2019-01" db="EMBL/GenBank/DDBJ databases">
        <title>Draft genome sequences of the type strains of six Macrococcus species.</title>
        <authorList>
            <person name="Mazhar S."/>
            <person name="Altermann E."/>
            <person name="Hill C."/>
            <person name="Mcauliffe O."/>
        </authorList>
    </citation>
    <scope>NUCLEOTIDE SEQUENCE [LARGE SCALE GENOMIC DNA]</scope>
    <source>
        <strain evidence="7 8">CCM4815</strain>
    </source>
</reference>
<evidence type="ECO:0000313" key="8">
    <source>
        <dbReference type="Proteomes" id="UP000294802"/>
    </source>
</evidence>
<comment type="caution">
    <text evidence="7">The sequence shown here is derived from an EMBL/GenBank/DDBJ whole genome shotgun (WGS) entry which is preliminary data.</text>
</comment>
<evidence type="ECO:0000313" key="7">
    <source>
        <dbReference type="EMBL" id="TDM07677.1"/>
    </source>
</evidence>
<evidence type="ECO:0000256" key="3">
    <source>
        <dbReference type="ARBA" id="ARBA00022692"/>
    </source>
</evidence>
<feature type="transmembrane region" description="Helical" evidence="6">
    <location>
        <begin position="434"/>
        <end position="454"/>
    </location>
</feature>
<dbReference type="PANTHER" id="PTHR30250:SF21">
    <property type="entry name" value="LIPID II FLIPPASE MURJ"/>
    <property type="match status" value="1"/>
</dbReference>
<feature type="transmembrane region" description="Helical" evidence="6">
    <location>
        <begin position="407"/>
        <end position="428"/>
    </location>
</feature>
<dbReference type="InterPro" id="IPR050833">
    <property type="entry name" value="Poly_Biosynth_Transport"/>
</dbReference>
<dbReference type="OrthoDB" id="9775950at2"/>
<dbReference type="InterPro" id="IPR024923">
    <property type="entry name" value="PG_synth_SpoVB"/>
</dbReference>
<dbReference type="InterPro" id="IPR002797">
    <property type="entry name" value="Polysacc_synth"/>
</dbReference>
<gene>
    <name evidence="7" type="ORF">ERX29_08015</name>
</gene>
<protein>
    <submittedName>
        <fullName evidence="7">Polysaccharide biosynthesis protein</fullName>
    </submittedName>
</protein>
<feature type="transmembrane region" description="Helical" evidence="6">
    <location>
        <begin position="91"/>
        <end position="113"/>
    </location>
</feature>
<dbReference type="AlphaFoldDB" id="A0A4V3BET6"/>
<dbReference type="PIRSF" id="PIRSF038958">
    <property type="entry name" value="PG_synth_SpoVB"/>
    <property type="match status" value="1"/>
</dbReference>
<feature type="transmembrane region" description="Helical" evidence="6">
    <location>
        <begin position="137"/>
        <end position="158"/>
    </location>
</feature>
<feature type="transmembrane region" description="Helical" evidence="6">
    <location>
        <begin position="346"/>
        <end position="367"/>
    </location>
</feature>